<dbReference type="OrthoDB" id="1099392at2759"/>
<dbReference type="AlphaFoldDB" id="A0A8X7S5D8"/>
<comment type="caution">
    <text evidence="1">The sequence shown here is derived from an EMBL/GenBank/DDBJ whole genome shotgun (WGS) entry which is preliminary data.</text>
</comment>
<keyword evidence="2" id="KW-1185">Reference proteome</keyword>
<protein>
    <recommendedName>
        <fullName evidence="3">RNase H type-1 domain-containing protein</fullName>
    </recommendedName>
</protein>
<dbReference type="PANTHER" id="PTHR47074">
    <property type="entry name" value="BNAC02G40300D PROTEIN"/>
    <property type="match status" value="1"/>
</dbReference>
<evidence type="ECO:0000313" key="1">
    <source>
        <dbReference type="EMBL" id="KAG2298975.1"/>
    </source>
</evidence>
<dbReference type="EMBL" id="JAAMPC010000008">
    <property type="protein sequence ID" value="KAG2298975.1"/>
    <property type="molecule type" value="Genomic_DNA"/>
</dbReference>
<sequence>MFLNIFHLLSVSKNGRTDESSSNVFPWLLWQIWKARNSFIFNKHMVQPHRIVSHAYEDAKLWKQAQVPHLETESPKNTKKWRKPPQGYVKCNIGSSWISADKACGVSWILRDSTGNPILHSRRAYSYIRSKEEANLYAMLWAVESMSNLHKHNILFEASEMRKEILC</sequence>
<organism evidence="1 2">
    <name type="scientific">Brassica carinata</name>
    <name type="common">Ethiopian mustard</name>
    <name type="synonym">Abyssinian cabbage</name>
    <dbReference type="NCBI Taxonomy" id="52824"/>
    <lineage>
        <taxon>Eukaryota</taxon>
        <taxon>Viridiplantae</taxon>
        <taxon>Streptophyta</taxon>
        <taxon>Embryophyta</taxon>
        <taxon>Tracheophyta</taxon>
        <taxon>Spermatophyta</taxon>
        <taxon>Magnoliopsida</taxon>
        <taxon>eudicotyledons</taxon>
        <taxon>Gunneridae</taxon>
        <taxon>Pentapetalae</taxon>
        <taxon>rosids</taxon>
        <taxon>malvids</taxon>
        <taxon>Brassicales</taxon>
        <taxon>Brassicaceae</taxon>
        <taxon>Brassiceae</taxon>
        <taxon>Brassica</taxon>
    </lineage>
</organism>
<evidence type="ECO:0000313" key="2">
    <source>
        <dbReference type="Proteomes" id="UP000886595"/>
    </source>
</evidence>
<gene>
    <name evidence="1" type="ORF">Bca52824_035447</name>
</gene>
<proteinExistence type="predicted"/>
<evidence type="ECO:0008006" key="3">
    <source>
        <dbReference type="Google" id="ProtNLM"/>
    </source>
</evidence>
<dbReference type="PANTHER" id="PTHR47074:SF11">
    <property type="entry name" value="REVERSE TRANSCRIPTASE-LIKE PROTEIN"/>
    <property type="match status" value="1"/>
</dbReference>
<name>A0A8X7S5D8_BRACI</name>
<accession>A0A8X7S5D8</accession>
<dbReference type="Proteomes" id="UP000886595">
    <property type="component" value="Unassembled WGS sequence"/>
</dbReference>
<reference evidence="1 2" key="1">
    <citation type="submission" date="2020-02" db="EMBL/GenBank/DDBJ databases">
        <authorList>
            <person name="Ma Q."/>
            <person name="Huang Y."/>
            <person name="Song X."/>
            <person name="Pei D."/>
        </authorList>
    </citation>
    <scope>NUCLEOTIDE SEQUENCE [LARGE SCALE GENOMIC DNA]</scope>
    <source>
        <strain evidence="1">Sxm20200214</strain>
        <tissue evidence="1">Leaf</tissue>
    </source>
</reference>
<dbReference type="InterPro" id="IPR052929">
    <property type="entry name" value="RNase_H-like_EbsB-rel"/>
</dbReference>